<dbReference type="Proteomes" id="UP000011708">
    <property type="component" value="Chromosome"/>
</dbReference>
<accession>M2AXT8</accession>
<reference evidence="1" key="1">
    <citation type="submission" date="2012-01" db="EMBL/GenBank/DDBJ databases">
        <title>The Genome Sequence of Treponema denticola H1-T.</title>
        <authorList>
            <consortium name="The Broad Institute Genome Sequencing Platform"/>
            <person name="Earl A."/>
            <person name="Ward D."/>
            <person name="Feldgarden M."/>
            <person name="Gevers D."/>
            <person name="Blanton J.M."/>
            <person name="Fenno C.J."/>
            <person name="Baranova O.V."/>
            <person name="Mathney J."/>
            <person name="Dewhirst F.E."/>
            <person name="Izard J."/>
            <person name="Young S.K."/>
            <person name="Zeng Q."/>
            <person name="Gargeya S."/>
            <person name="Fitzgerald M."/>
            <person name="Haas B."/>
            <person name="Abouelleil A."/>
            <person name="Alvarado L."/>
            <person name="Arachchi H.M."/>
            <person name="Berlin A."/>
            <person name="Chapman S.B."/>
            <person name="Gearin G."/>
            <person name="Goldberg J."/>
            <person name="Griggs A."/>
            <person name="Gujja S."/>
            <person name="Hansen M."/>
            <person name="Heiman D."/>
            <person name="Howarth C."/>
            <person name="Larimer J."/>
            <person name="Lui A."/>
            <person name="MacDonald P.J.P."/>
            <person name="McCowen C."/>
            <person name="Montmayeur A."/>
            <person name="Murphy C."/>
            <person name="Neiman D."/>
            <person name="Pearson M."/>
            <person name="Priest M."/>
            <person name="Roberts A."/>
            <person name="Saif S."/>
            <person name="Shea T."/>
            <person name="Sisk P."/>
            <person name="Stolte C."/>
            <person name="Sykes S."/>
            <person name="Wortman J."/>
            <person name="Nusbaum C."/>
            <person name="Birren B."/>
        </authorList>
    </citation>
    <scope>NUCLEOTIDE SEQUENCE [LARGE SCALE GENOMIC DNA]</scope>
    <source>
        <strain evidence="1">H1-T</strain>
    </source>
</reference>
<dbReference type="AlphaFoldDB" id="M2AXT8"/>
<protein>
    <recommendedName>
        <fullName evidence="2">Outer membrane protein beta-barrel domain-containing protein</fullName>
    </recommendedName>
</protein>
<evidence type="ECO:0008006" key="2">
    <source>
        <dbReference type="Google" id="ProtNLM"/>
    </source>
</evidence>
<organism evidence="1">
    <name type="scientific">Treponema denticola H1-T</name>
    <dbReference type="NCBI Taxonomy" id="999431"/>
    <lineage>
        <taxon>Bacteria</taxon>
        <taxon>Pseudomonadati</taxon>
        <taxon>Spirochaetota</taxon>
        <taxon>Spirochaetia</taxon>
        <taxon>Spirochaetales</taxon>
        <taxon>Treponemataceae</taxon>
        <taxon>Treponema</taxon>
    </lineage>
</organism>
<dbReference type="HOGENOM" id="CLU_1234542_0_0_12"/>
<sequence length="224" mass="24952">MKNKILFLFLALLLLPYLSFADDYLYFGLNYSPTVSNGNVSHAIGGNFSVIGDYGGAKKVYSAIGFTADVTKRDSFLNDDLKKIGVNDFNSRFFAIPLRIGYPVFVKINEDVKFNFIPSLAFDIQLFNCNFKQNYLGYKFNYKISGWGYSLGFSANVGMQHKINKIYLRYGIDLDVPFVTMLLVNTEISGSIKSKTDGVSVTSIASVFTVTPSPYISVGFQIGK</sequence>
<proteinExistence type="predicted"/>
<dbReference type="RefSeq" id="WP_002689787.1">
    <property type="nucleotide sequence ID" value="NZ_CM001794.1"/>
</dbReference>
<name>M2AXT8_TREDN</name>
<evidence type="ECO:0000313" key="1">
    <source>
        <dbReference type="EMBL" id="EMB28176.1"/>
    </source>
</evidence>
<gene>
    <name evidence="1" type="ORF">HMPREF9725_02606</name>
</gene>
<dbReference type="EMBL" id="AGDW01000025">
    <property type="protein sequence ID" value="EMB28176.1"/>
    <property type="molecule type" value="Genomic_DNA"/>
</dbReference>
<dbReference type="PATRIC" id="fig|999431.4.peg.2702"/>
<comment type="caution">
    <text evidence="1">The sequence shown here is derived from an EMBL/GenBank/DDBJ whole genome shotgun (WGS) entry which is preliminary data.</text>
</comment>